<name>A0AAD7EDT6_9AGAR</name>
<keyword evidence="2" id="KW-1185">Reference proteome</keyword>
<feature type="non-terminal residue" evidence="1">
    <location>
        <position position="1"/>
    </location>
</feature>
<evidence type="ECO:0000313" key="1">
    <source>
        <dbReference type="EMBL" id="KAJ7315249.1"/>
    </source>
</evidence>
<dbReference type="AlphaFoldDB" id="A0AAD7EDT6"/>
<gene>
    <name evidence="1" type="ORF">DFH08DRAFT_625395</name>
</gene>
<organism evidence="1 2">
    <name type="scientific">Mycena albidolilacea</name>
    <dbReference type="NCBI Taxonomy" id="1033008"/>
    <lineage>
        <taxon>Eukaryota</taxon>
        <taxon>Fungi</taxon>
        <taxon>Dikarya</taxon>
        <taxon>Basidiomycota</taxon>
        <taxon>Agaricomycotina</taxon>
        <taxon>Agaricomycetes</taxon>
        <taxon>Agaricomycetidae</taxon>
        <taxon>Agaricales</taxon>
        <taxon>Marasmiineae</taxon>
        <taxon>Mycenaceae</taxon>
        <taxon>Mycena</taxon>
    </lineage>
</organism>
<sequence>MLIWVKSALSPLEIRERLLNPDGAFQKDLVAYLESCHVGEFLTGTMAEVKAKVPYRPTVRKGLHEVMDCEEYKPDPVRYCDPTQTMPEAPPPLCGCGEELCETCIESDAWWRNLAEVTDDLILRSNVHTCCLRKDGTCSARFPRDVFVKTEVAPDDGYINMKKLEPMLNTVTPDLTYLLRCNTDVTSLLSGTSIKAVVAYVSDYITKSSLKIYHM</sequence>
<dbReference type="Proteomes" id="UP001218218">
    <property type="component" value="Unassembled WGS sequence"/>
</dbReference>
<comment type="caution">
    <text evidence="1">The sequence shown here is derived from an EMBL/GenBank/DDBJ whole genome shotgun (WGS) entry which is preliminary data.</text>
</comment>
<protein>
    <submittedName>
        <fullName evidence="1">Uncharacterized protein</fullName>
    </submittedName>
</protein>
<evidence type="ECO:0000313" key="2">
    <source>
        <dbReference type="Proteomes" id="UP001218218"/>
    </source>
</evidence>
<accession>A0AAD7EDT6</accession>
<reference evidence="1" key="1">
    <citation type="submission" date="2023-03" db="EMBL/GenBank/DDBJ databases">
        <title>Massive genome expansion in bonnet fungi (Mycena s.s.) driven by repeated elements and novel gene families across ecological guilds.</title>
        <authorList>
            <consortium name="Lawrence Berkeley National Laboratory"/>
            <person name="Harder C.B."/>
            <person name="Miyauchi S."/>
            <person name="Viragh M."/>
            <person name="Kuo A."/>
            <person name="Thoen E."/>
            <person name="Andreopoulos B."/>
            <person name="Lu D."/>
            <person name="Skrede I."/>
            <person name="Drula E."/>
            <person name="Henrissat B."/>
            <person name="Morin E."/>
            <person name="Kohler A."/>
            <person name="Barry K."/>
            <person name="LaButti K."/>
            <person name="Morin E."/>
            <person name="Salamov A."/>
            <person name="Lipzen A."/>
            <person name="Mereny Z."/>
            <person name="Hegedus B."/>
            <person name="Baldrian P."/>
            <person name="Stursova M."/>
            <person name="Weitz H."/>
            <person name="Taylor A."/>
            <person name="Grigoriev I.V."/>
            <person name="Nagy L.G."/>
            <person name="Martin F."/>
            <person name="Kauserud H."/>
        </authorList>
    </citation>
    <scope>NUCLEOTIDE SEQUENCE</scope>
    <source>
        <strain evidence="1">CBHHK002</strain>
    </source>
</reference>
<proteinExistence type="predicted"/>
<dbReference type="EMBL" id="JARIHO010000063">
    <property type="protein sequence ID" value="KAJ7315249.1"/>
    <property type="molecule type" value="Genomic_DNA"/>
</dbReference>